<keyword evidence="4" id="KW-1185">Reference proteome</keyword>
<dbReference type="EMBL" id="ML210181">
    <property type="protein sequence ID" value="TFK25894.1"/>
    <property type="molecule type" value="Genomic_DNA"/>
</dbReference>
<proteinExistence type="predicted"/>
<gene>
    <name evidence="3" type="ORF">FA15DRAFT_703341</name>
</gene>
<organism evidence="3 4">
    <name type="scientific">Coprinopsis marcescibilis</name>
    <name type="common">Agaric fungus</name>
    <name type="synonym">Psathyrella marcescibilis</name>
    <dbReference type="NCBI Taxonomy" id="230819"/>
    <lineage>
        <taxon>Eukaryota</taxon>
        <taxon>Fungi</taxon>
        <taxon>Dikarya</taxon>
        <taxon>Basidiomycota</taxon>
        <taxon>Agaricomycotina</taxon>
        <taxon>Agaricomycetes</taxon>
        <taxon>Agaricomycetidae</taxon>
        <taxon>Agaricales</taxon>
        <taxon>Agaricineae</taxon>
        <taxon>Psathyrellaceae</taxon>
        <taxon>Coprinopsis</taxon>
    </lineage>
</organism>
<reference evidence="3 4" key="1">
    <citation type="journal article" date="2019" name="Nat. Ecol. Evol.">
        <title>Megaphylogeny resolves global patterns of mushroom evolution.</title>
        <authorList>
            <person name="Varga T."/>
            <person name="Krizsan K."/>
            <person name="Foldi C."/>
            <person name="Dima B."/>
            <person name="Sanchez-Garcia M."/>
            <person name="Sanchez-Ramirez S."/>
            <person name="Szollosi G.J."/>
            <person name="Szarkandi J.G."/>
            <person name="Papp V."/>
            <person name="Albert L."/>
            <person name="Andreopoulos W."/>
            <person name="Angelini C."/>
            <person name="Antonin V."/>
            <person name="Barry K.W."/>
            <person name="Bougher N.L."/>
            <person name="Buchanan P."/>
            <person name="Buyck B."/>
            <person name="Bense V."/>
            <person name="Catcheside P."/>
            <person name="Chovatia M."/>
            <person name="Cooper J."/>
            <person name="Damon W."/>
            <person name="Desjardin D."/>
            <person name="Finy P."/>
            <person name="Geml J."/>
            <person name="Haridas S."/>
            <person name="Hughes K."/>
            <person name="Justo A."/>
            <person name="Karasinski D."/>
            <person name="Kautmanova I."/>
            <person name="Kiss B."/>
            <person name="Kocsube S."/>
            <person name="Kotiranta H."/>
            <person name="LaButti K.M."/>
            <person name="Lechner B.E."/>
            <person name="Liimatainen K."/>
            <person name="Lipzen A."/>
            <person name="Lukacs Z."/>
            <person name="Mihaltcheva S."/>
            <person name="Morgado L.N."/>
            <person name="Niskanen T."/>
            <person name="Noordeloos M.E."/>
            <person name="Ohm R.A."/>
            <person name="Ortiz-Santana B."/>
            <person name="Ovrebo C."/>
            <person name="Racz N."/>
            <person name="Riley R."/>
            <person name="Savchenko A."/>
            <person name="Shiryaev A."/>
            <person name="Soop K."/>
            <person name="Spirin V."/>
            <person name="Szebenyi C."/>
            <person name="Tomsovsky M."/>
            <person name="Tulloss R.E."/>
            <person name="Uehling J."/>
            <person name="Grigoriev I.V."/>
            <person name="Vagvolgyi C."/>
            <person name="Papp T."/>
            <person name="Martin F.M."/>
            <person name="Miettinen O."/>
            <person name="Hibbett D.S."/>
            <person name="Nagy L.G."/>
        </authorList>
    </citation>
    <scope>NUCLEOTIDE SEQUENCE [LARGE SCALE GENOMIC DNA]</scope>
    <source>
        <strain evidence="3 4">CBS 121175</strain>
    </source>
</reference>
<dbReference type="Proteomes" id="UP000307440">
    <property type="component" value="Unassembled WGS sequence"/>
</dbReference>
<protein>
    <submittedName>
        <fullName evidence="3">Uncharacterized protein</fullName>
    </submittedName>
</protein>
<dbReference type="OrthoDB" id="4072855at2759"/>
<keyword evidence="2" id="KW-0812">Transmembrane</keyword>
<feature type="compositionally biased region" description="Polar residues" evidence="1">
    <location>
        <begin position="23"/>
        <end position="35"/>
    </location>
</feature>
<dbReference type="AlphaFoldDB" id="A0A5C3KZQ2"/>
<keyword evidence="2" id="KW-0472">Membrane</keyword>
<evidence type="ECO:0000313" key="4">
    <source>
        <dbReference type="Proteomes" id="UP000307440"/>
    </source>
</evidence>
<name>A0A5C3KZQ2_COPMA</name>
<feature type="region of interest" description="Disordered" evidence="1">
    <location>
        <begin position="1"/>
        <end position="83"/>
    </location>
</feature>
<keyword evidence="2" id="KW-1133">Transmembrane helix</keyword>
<sequence>MQPDSKRVLTAADGDSQAADNKLLTSTPLDPTSQLGHFGARVRPSSSSATRTLALETSPSPDTPKKRNRAASDSPNADGMQVDALTSKDGFIESLRDRWTSWKISIEVKVNINNQANVGRQPTKLLPAVASIVMLAAGLAIGVGTARFLRTTALKQATLKQTAVFDYVDKRQRLRRGQVSRTRCPTRPIKPLK</sequence>
<feature type="compositionally biased region" description="Polar residues" evidence="1">
    <location>
        <begin position="44"/>
        <end position="60"/>
    </location>
</feature>
<feature type="transmembrane region" description="Helical" evidence="2">
    <location>
        <begin position="125"/>
        <end position="149"/>
    </location>
</feature>
<evidence type="ECO:0000313" key="3">
    <source>
        <dbReference type="EMBL" id="TFK25894.1"/>
    </source>
</evidence>
<evidence type="ECO:0000256" key="1">
    <source>
        <dbReference type="SAM" id="MobiDB-lite"/>
    </source>
</evidence>
<evidence type="ECO:0000256" key="2">
    <source>
        <dbReference type="SAM" id="Phobius"/>
    </source>
</evidence>
<accession>A0A5C3KZQ2</accession>